<proteinExistence type="inferred from homology"/>
<comment type="caution">
    <text evidence="8">The sequence shown here is derived from an EMBL/GenBank/DDBJ whole genome shotgun (WGS) entry which is preliminary data.</text>
</comment>
<dbReference type="Pfam" id="PF16166">
    <property type="entry name" value="TIC20"/>
    <property type="match status" value="1"/>
</dbReference>
<keyword evidence="7" id="KW-0934">Plastid</keyword>
<comment type="caution">
    <text evidence="7">Lacks conserved residue(s) required for the propagation of feature annotation.</text>
</comment>
<reference evidence="8" key="2">
    <citation type="submission" date="2020-11" db="EMBL/GenBank/DDBJ databases">
        <authorList>
            <person name="Cecchin M."/>
            <person name="Marcolungo L."/>
            <person name="Rossato M."/>
            <person name="Girolomoni L."/>
            <person name="Cosentino E."/>
            <person name="Cuine S."/>
            <person name="Li-Beisson Y."/>
            <person name="Delledonne M."/>
            <person name="Ballottari M."/>
        </authorList>
    </citation>
    <scope>NUCLEOTIDE SEQUENCE</scope>
    <source>
        <strain evidence="8">211/11P</strain>
        <tissue evidence="8">Whole cell</tissue>
    </source>
</reference>
<comment type="function">
    <text evidence="7">Involved in protein precursor import into chloroplasts.</text>
</comment>
<evidence type="ECO:0000256" key="7">
    <source>
        <dbReference type="RuleBase" id="RU367003"/>
    </source>
</evidence>
<dbReference type="PANTHER" id="PTHR33510:SF5">
    <property type="entry name" value="PROTEIN TIC 20-II, CHLOROPLASTIC"/>
    <property type="match status" value="1"/>
</dbReference>
<evidence type="ECO:0000256" key="2">
    <source>
        <dbReference type="ARBA" id="ARBA00009596"/>
    </source>
</evidence>
<comment type="similarity">
    <text evidence="2 7">Belongs to the Tic20 family.</text>
</comment>
<keyword evidence="5 7" id="KW-1133">Transmembrane helix</keyword>
<evidence type="ECO:0000256" key="1">
    <source>
        <dbReference type="ARBA" id="ARBA00004478"/>
    </source>
</evidence>
<evidence type="ECO:0000313" key="9">
    <source>
        <dbReference type="Proteomes" id="UP001055712"/>
    </source>
</evidence>
<dbReference type="PANTHER" id="PTHR33510">
    <property type="entry name" value="PROTEIN TIC 20-II, CHLOROPLASTIC"/>
    <property type="match status" value="1"/>
</dbReference>
<dbReference type="EMBL" id="SIDB01000006">
    <property type="protein sequence ID" value="KAI3431317.1"/>
    <property type="molecule type" value="Genomic_DNA"/>
</dbReference>
<dbReference type="GO" id="GO:0009706">
    <property type="term" value="C:chloroplast inner membrane"/>
    <property type="evidence" value="ECO:0007669"/>
    <property type="project" value="UniProtKB-SubCell"/>
</dbReference>
<protein>
    <recommendedName>
        <fullName evidence="7">Protein TIC 20</fullName>
    </recommendedName>
</protein>
<gene>
    <name evidence="8" type="ORF">D9Q98_004375</name>
</gene>
<dbReference type="InterPro" id="IPR005691">
    <property type="entry name" value="Tic20"/>
</dbReference>
<keyword evidence="3 7" id="KW-0812">Transmembrane</keyword>
<evidence type="ECO:0000256" key="4">
    <source>
        <dbReference type="ARBA" id="ARBA00022780"/>
    </source>
</evidence>
<comment type="subcellular location">
    <subcellularLocation>
        <location evidence="1">Plastid</location>
        <location evidence="1">Chloroplast inner membrane</location>
        <topology evidence="1">Multi-pass membrane protein</topology>
    </subcellularLocation>
    <subcellularLocation>
        <location evidence="7">Plastid</location>
        <location evidence="7">Chloroplast membrane</location>
        <topology evidence="7">Multi-pass membrane protein</topology>
    </subcellularLocation>
</comment>
<organism evidence="8 9">
    <name type="scientific">Chlorella vulgaris</name>
    <name type="common">Green alga</name>
    <dbReference type="NCBI Taxonomy" id="3077"/>
    <lineage>
        <taxon>Eukaryota</taxon>
        <taxon>Viridiplantae</taxon>
        <taxon>Chlorophyta</taxon>
        <taxon>core chlorophytes</taxon>
        <taxon>Trebouxiophyceae</taxon>
        <taxon>Chlorellales</taxon>
        <taxon>Chlorellaceae</taxon>
        <taxon>Chlorella clade</taxon>
        <taxon>Chlorella</taxon>
    </lineage>
</organism>
<feature type="transmembrane region" description="Helical" evidence="7">
    <location>
        <begin position="155"/>
        <end position="173"/>
    </location>
</feature>
<accession>A0A9D4TPR3</accession>
<evidence type="ECO:0000313" key="8">
    <source>
        <dbReference type="EMBL" id="KAI3431317.1"/>
    </source>
</evidence>
<dbReference type="Proteomes" id="UP001055712">
    <property type="component" value="Unassembled WGS sequence"/>
</dbReference>
<evidence type="ECO:0000256" key="5">
    <source>
        <dbReference type="ARBA" id="ARBA00022989"/>
    </source>
</evidence>
<feature type="transmembrane region" description="Helical" evidence="7">
    <location>
        <begin position="193"/>
        <end position="213"/>
    </location>
</feature>
<evidence type="ECO:0000256" key="6">
    <source>
        <dbReference type="ARBA" id="ARBA00023136"/>
    </source>
</evidence>
<reference evidence="8" key="1">
    <citation type="journal article" date="2019" name="Plant J.">
        <title>Chlorella vulgaris genome assembly and annotation reveals the molecular basis for metabolic acclimation to high light conditions.</title>
        <authorList>
            <person name="Cecchin M."/>
            <person name="Marcolungo L."/>
            <person name="Rossato M."/>
            <person name="Girolomoni L."/>
            <person name="Cosentino E."/>
            <person name="Cuine S."/>
            <person name="Li-Beisson Y."/>
            <person name="Delledonne M."/>
            <person name="Ballottari M."/>
        </authorList>
    </citation>
    <scope>NUCLEOTIDE SEQUENCE</scope>
    <source>
        <strain evidence="8">211/11P</strain>
    </source>
</reference>
<feature type="transmembrane region" description="Helical" evidence="7">
    <location>
        <begin position="124"/>
        <end position="143"/>
    </location>
</feature>
<dbReference type="OrthoDB" id="414558at2759"/>
<keyword evidence="7" id="KW-0150">Chloroplast</keyword>
<dbReference type="AlphaFoldDB" id="A0A9D4TPR3"/>
<name>A0A9D4TPR3_CHLVU</name>
<keyword evidence="6 7" id="KW-0472">Membrane</keyword>
<sequence>MASLSAACKVQSLQRSQITARPRMAAAAQRAPRSVPCGGASGLRGTPLMPRLAAKPSEGRRQVAVHASWNRGGGDGSPDIADRVVASLPYLVPLLDGLRYGKFFLVQYPAFGAVLLPLDPIIRLYYSFPLASLIVFFGIYLGIINNQNFSRYVRFNAMQAVLLDIILILPGLLEGVFRPPMGGPGLQVYISGYNTIFLFLFACVAYGVGSCLVGQTPRLPLVADAADAQVR</sequence>
<keyword evidence="9" id="KW-1185">Reference proteome</keyword>
<keyword evidence="4" id="KW-1001">Plastid inner membrane</keyword>
<evidence type="ECO:0000256" key="3">
    <source>
        <dbReference type="ARBA" id="ARBA00022692"/>
    </source>
</evidence>